<reference evidence="1" key="2">
    <citation type="journal article" date="2015" name="Data Brief">
        <title>Shoot transcriptome of the giant reed, Arundo donax.</title>
        <authorList>
            <person name="Barrero R.A."/>
            <person name="Guerrero F.D."/>
            <person name="Moolhuijzen P."/>
            <person name="Goolsby J.A."/>
            <person name="Tidwell J."/>
            <person name="Bellgard S.E."/>
            <person name="Bellgard M.I."/>
        </authorList>
    </citation>
    <scope>NUCLEOTIDE SEQUENCE</scope>
    <source>
        <tissue evidence="1">Shoot tissue taken approximately 20 cm above the soil surface</tissue>
    </source>
</reference>
<accession>A0A0A9G6F8</accession>
<organism evidence="1">
    <name type="scientific">Arundo donax</name>
    <name type="common">Giant reed</name>
    <name type="synonym">Donax arundinaceus</name>
    <dbReference type="NCBI Taxonomy" id="35708"/>
    <lineage>
        <taxon>Eukaryota</taxon>
        <taxon>Viridiplantae</taxon>
        <taxon>Streptophyta</taxon>
        <taxon>Embryophyta</taxon>
        <taxon>Tracheophyta</taxon>
        <taxon>Spermatophyta</taxon>
        <taxon>Magnoliopsida</taxon>
        <taxon>Liliopsida</taxon>
        <taxon>Poales</taxon>
        <taxon>Poaceae</taxon>
        <taxon>PACMAD clade</taxon>
        <taxon>Arundinoideae</taxon>
        <taxon>Arundineae</taxon>
        <taxon>Arundo</taxon>
    </lineage>
</organism>
<proteinExistence type="predicted"/>
<dbReference type="AlphaFoldDB" id="A0A0A9G6F8"/>
<reference evidence="1" key="1">
    <citation type="submission" date="2014-09" db="EMBL/GenBank/DDBJ databases">
        <authorList>
            <person name="Magalhaes I.L.F."/>
            <person name="Oliveira U."/>
            <person name="Santos F.R."/>
            <person name="Vidigal T.H.D.A."/>
            <person name="Brescovit A.D."/>
            <person name="Santos A.J."/>
        </authorList>
    </citation>
    <scope>NUCLEOTIDE SEQUENCE</scope>
    <source>
        <tissue evidence="1">Shoot tissue taken approximately 20 cm above the soil surface</tissue>
    </source>
</reference>
<dbReference type="EMBL" id="GBRH01181623">
    <property type="protein sequence ID" value="JAE16273.1"/>
    <property type="molecule type" value="Transcribed_RNA"/>
</dbReference>
<protein>
    <submittedName>
        <fullName evidence="1">Uncharacterized protein</fullName>
    </submittedName>
</protein>
<evidence type="ECO:0000313" key="1">
    <source>
        <dbReference type="EMBL" id="JAE16273.1"/>
    </source>
</evidence>
<sequence>MFLFLVKFGFTLFTLCNTQIVFTQENIST</sequence>
<name>A0A0A9G6F8_ARUDO</name>